<dbReference type="RefSeq" id="WP_179299500.1">
    <property type="nucleotide sequence ID" value="NZ_MQWD01000001.1"/>
</dbReference>
<feature type="signal peptide" evidence="1">
    <location>
        <begin position="1"/>
        <end position="19"/>
    </location>
</feature>
<dbReference type="Pfam" id="PF13568">
    <property type="entry name" value="OMP_b-brl_2"/>
    <property type="match status" value="1"/>
</dbReference>
<keyword evidence="1" id="KW-0732">Signal</keyword>
<name>A0A271IZ25_9BACT</name>
<organism evidence="3 4">
    <name type="scientific">Rubrivirga marina</name>
    <dbReference type="NCBI Taxonomy" id="1196024"/>
    <lineage>
        <taxon>Bacteria</taxon>
        <taxon>Pseudomonadati</taxon>
        <taxon>Rhodothermota</taxon>
        <taxon>Rhodothermia</taxon>
        <taxon>Rhodothermales</taxon>
        <taxon>Rubricoccaceae</taxon>
        <taxon>Rubrivirga</taxon>
    </lineage>
</organism>
<accession>A0A271IZ25</accession>
<dbReference type="InterPro" id="IPR025665">
    <property type="entry name" value="Beta-barrel_OMP_2"/>
</dbReference>
<evidence type="ECO:0000259" key="2">
    <source>
        <dbReference type="Pfam" id="PF13568"/>
    </source>
</evidence>
<feature type="chain" id="PRO_5013329552" description="Outer membrane protein beta-barrel domain-containing protein" evidence="1">
    <location>
        <begin position="20"/>
        <end position="202"/>
    </location>
</feature>
<dbReference type="SUPFAM" id="SSF56925">
    <property type="entry name" value="OMPA-like"/>
    <property type="match status" value="1"/>
</dbReference>
<dbReference type="InterPro" id="IPR011250">
    <property type="entry name" value="OMP/PagP_B-barrel"/>
</dbReference>
<dbReference type="Proteomes" id="UP000216339">
    <property type="component" value="Unassembled WGS sequence"/>
</dbReference>
<keyword evidence="4" id="KW-1185">Reference proteome</keyword>
<sequence length="202" mass="21004">MRSLLLLAAVLGLAASASAQPTFGLKGGLNVANFGGEDAVNSEARLGVVAGAFARVPFTPLLALQVEGLYSQKGEEYLNTGGFTESTRLDYLEVPATLRLSVPASPALDLGVSAGGYVGVPLNGRVEVDGVIEDDLDLNTDYGFVVGADLGSGPFTIDARYSQGLTEAIDFDPVLGSNLDKKNQVISLTFGYRFGGGGYGRY</sequence>
<dbReference type="AlphaFoldDB" id="A0A271IZ25"/>
<reference evidence="3 4" key="1">
    <citation type="submission" date="2016-11" db="EMBL/GenBank/DDBJ databases">
        <title>Study of marine rhodopsin-containing bacteria.</title>
        <authorList>
            <person name="Yoshizawa S."/>
            <person name="Kumagai Y."/>
            <person name="Kogure K."/>
        </authorList>
    </citation>
    <scope>NUCLEOTIDE SEQUENCE [LARGE SCALE GENOMIC DNA]</scope>
    <source>
        <strain evidence="3 4">SAORIC-28</strain>
    </source>
</reference>
<comment type="caution">
    <text evidence="3">The sequence shown here is derived from an EMBL/GenBank/DDBJ whole genome shotgun (WGS) entry which is preliminary data.</text>
</comment>
<proteinExistence type="predicted"/>
<evidence type="ECO:0000256" key="1">
    <source>
        <dbReference type="SAM" id="SignalP"/>
    </source>
</evidence>
<gene>
    <name evidence="3" type="ORF">BSZ37_06210</name>
</gene>
<dbReference type="EMBL" id="MQWD01000001">
    <property type="protein sequence ID" value="PAP76064.1"/>
    <property type="molecule type" value="Genomic_DNA"/>
</dbReference>
<protein>
    <recommendedName>
        <fullName evidence="2">Outer membrane protein beta-barrel domain-containing protein</fullName>
    </recommendedName>
</protein>
<evidence type="ECO:0000313" key="3">
    <source>
        <dbReference type="EMBL" id="PAP76064.1"/>
    </source>
</evidence>
<feature type="domain" description="Outer membrane protein beta-barrel" evidence="2">
    <location>
        <begin position="23"/>
        <end position="169"/>
    </location>
</feature>
<evidence type="ECO:0000313" key="4">
    <source>
        <dbReference type="Proteomes" id="UP000216339"/>
    </source>
</evidence>